<evidence type="ECO:0000313" key="1">
    <source>
        <dbReference type="EMBL" id="GFY46444.1"/>
    </source>
</evidence>
<dbReference type="EMBL" id="BMAV01005408">
    <property type="protein sequence ID" value="GFY46444.1"/>
    <property type="molecule type" value="Genomic_DNA"/>
</dbReference>
<gene>
    <name evidence="1" type="ORF">TNIN_133151</name>
</gene>
<sequence>MRDHQRSPAAVLKTFFYLYSKSEEVRLFQNPFEVVVASCLDELQLEVIELQANDLLRDKCKEGAVVVIESTLSIVNHGEAVSCVSAV</sequence>
<reference evidence="1" key="1">
    <citation type="submission" date="2020-08" db="EMBL/GenBank/DDBJ databases">
        <title>Multicomponent nature underlies the extraordinary mechanical properties of spider dragline silk.</title>
        <authorList>
            <person name="Kono N."/>
            <person name="Nakamura H."/>
            <person name="Mori M."/>
            <person name="Yoshida Y."/>
            <person name="Ohtoshi R."/>
            <person name="Malay A.D."/>
            <person name="Moran D.A.P."/>
            <person name="Tomita M."/>
            <person name="Numata K."/>
            <person name="Arakawa K."/>
        </authorList>
    </citation>
    <scope>NUCLEOTIDE SEQUENCE</scope>
</reference>
<keyword evidence="2" id="KW-1185">Reference proteome</keyword>
<dbReference type="OrthoDB" id="10517433at2759"/>
<proteinExistence type="predicted"/>
<dbReference type="Proteomes" id="UP000886998">
    <property type="component" value="Unassembled WGS sequence"/>
</dbReference>
<organism evidence="1 2">
    <name type="scientific">Trichonephila inaurata madagascariensis</name>
    <dbReference type="NCBI Taxonomy" id="2747483"/>
    <lineage>
        <taxon>Eukaryota</taxon>
        <taxon>Metazoa</taxon>
        <taxon>Ecdysozoa</taxon>
        <taxon>Arthropoda</taxon>
        <taxon>Chelicerata</taxon>
        <taxon>Arachnida</taxon>
        <taxon>Araneae</taxon>
        <taxon>Araneomorphae</taxon>
        <taxon>Entelegynae</taxon>
        <taxon>Araneoidea</taxon>
        <taxon>Nephilidae</taxon>
        <taxon>Trichonephila</taxon>
        <taxon>Trichonephila inaurata</taxon>
    </lineage>
</organism>
<comment type="caution">
    <text evidence="1">The sequence shown here is derived from an EMBL/GenBank/DDBJ whole genome shotgun (WGS) entry which is preliminary data.</text>
</comment>
<name>A0A8X7BYF8_9ARAC</name>
<evidence type="ECO:0000313" key="2">
    <source>
        <dbReference type="Proteomes" id="UP000886998"/>
    </source>
</evidence>
<protein>
    <submittedName>
        <fullName evidence="1">Uncharacterized protein</fullName>
    </submittedName>
</protein>
<dbReference type="AlphaFoldDB" id="A0A8X7BYF8"/>
<accession>A0A8X7BYF8</accession>